<evidence type="ECO:0000313" key="4">
    <source>
        <dbReference type="RefSeq" id="XP_033463597.1"/>
    </source>
</evidence>
<feature type="transmembrane region" description="Helical" evidence="2">
    <location>
        <begin position="137"/>
        <end position="158"/>
    </location>
</feature>
<accession>A0A6J3MEX9</accession>
<reference evidence="4" key="1">
    <citation type="submission" date="2020-01" db="EMBL/GenBank/DDBJ databases">
        <authorList>
            <consortium name="DOE Joint Genome Institute"/>
            <person name="Haridas S."/>
            <person name="Albert R."/>
            <person name="Binder M."/>
            <person name="Bloem J."/>
            <person name="Labutti K."/>
            <person name="Salamov A."/>
            <person name="Andreopoulos B."/>
            <person name="Baker S.E."/>
            <person name="Barry K."/>
            <person name="Bills G."/>
            <person name="Bluhm B.H."/>
            <person name="Cannon C."/>
            <person name="Castanera R."/>
            <person name="Culley D.E."/>
            <person name="Daum C."/>
            <person name="Ezra D."/>
            <person name="Gonzalez J.B."/>
            <person name="Henrissat B."/>
            <person name="Kuo A."/>
            <person name="Liang C."/>
            <person name="Lipzen A."/>
            <person name="Lutzoni F."/>
            <person name="Magnuson J."/>
            <person name="Mondo S."/>
            <person name="Nolan M."/>
            <person name="Ohm R."/>
            <person name="Pangilinan J."/>
            <person name="Park H.-J."/>
            <person name="Ramirez L."/>
            <person name="Alfaro M."/>
            <person name="Sun H."/>
            <person name="Tritt A."/>
            <person name="Yoshinaga Y."/>
            <person name="Zwiers L.-H."/>
            <person name="Turgeon B.G."/>
            <person name="Goodwin S.B."/>
            <person name="Spatafora J.W."/>
            <person name="Crous P.W."/>
            <person name="Grigoriev I.V."/>
        </authorList>
    </citation>
    <scope>NUCLEOTIDE SEQUENCE</scope>
    <source>
        <strain evidence="4">CBS 342.82</strain>
    </source>
</reference>
<gene>
    <name evidence="4" type="ORF">K489DRAFT_119308</name>
</gene>
<dbReference type="Proteomes" id="UP000504637">
    <property type="component" value="Unplaced"/>
</dbReference>
<feature type="region of interest" description="Disordered" evidence="1">
    <location>
        <begin position="1"/>
        <end position="42"/>
    </location>
</feature>
<keyword evidence="2" id="KW-1133">Transmembrane helix</keyword>
<keyword evidence="2" id="KW-0472">Membrane</keyword>
<dbReference type="RefSeq" id="XP_033463597.1">
    <property type="nucleotide sequence ID" value="XM_033598957.1"/>
</dbReference>
<feature type="compositionally biased region" description="Basic residues" evidence="1">
    <location>
        <begin position="248"/>
        <end position="259"/>
    </location>
</feature>
<dbReference type="GeneID" id="54356756"/>
<feature type="transmembrane region" description="Helical" evidence="2">
    <location>
        <begin position="109"/>
        <end position="131"/>
    </location>
</feature>
<feature type="region of interest" description="Disordered" evidence="1">
    <location>
        <begin position="182"/>
        <end position="259"/>
    </location>
</feature>
<feature type="compositionally biased region" description="Basic and acidic residues" evidence="1">
    <location>
        <begin position="7"/>
        <end position="18"/>
    </location>
</feature>
<sequence length="259" mass="27471">MTTKMSPGDEHAKSDLKQHTLKNSSGTSSSNPETPGNVRDRRHAIEYVKNLQAIKKAKDAAQSLREKASTITNAEERNRVLSDAYAKEMEANGLSKLAQRMQSGPWQGFAGGAGIGGAVSLGLGTVVGTLVGGVLSVPMVGLGALVGTGVGAVHGPFIKIGGKEKSWDEANAEDVVDALEQEQNGKTTDGEKVLCSAQAGSNEAEKSSQPERKSSPRHDSSLSTGKKSEQESNNGHIVDAFTQTVERKRPRKLERRPRA</sequence>
<evidence type="ECO:0000313" key="3">
    <source>
        <dbReference type="Proteomes" id="UP000504637"/>
    </source>
</evidence>
<protein>
    <submittedName>
        <fullName evidence="4">Uncharacterized protein</fullName>
    </submittedName>
</protein>
<evidence type="ECO:0000256" key="2">
    <source>
        <dbReference type="SAM" id="Phobius"/>
    </source>
</evidence>
<organism evidence="4">
    <name type="scientific">Dissoconium aciculare CBS 342.82</name>
    <dbReference type="NCBI Taxonomy" id="1314786"/>
    <lineage>
        <taxon>Eukaryota</taxon>
        <taxon>Fungi</taxon>
        <taxon>Dikarya</taxon>
        <taxon>Ascomycota</taxon>
        <taxon>Pezizomycotina</taxon>
        <taxon>Dothideomycetes</taxon>
        <taxon>Dothideomycetidae</taxon>
        <taxon>Mycosphaerellales</taxon>
        <taxon>Dissoconiaceae</taxon>
        <taxon>Dissoconium</taxon>
    </lineage>
</organism>
<dbReference type="OrthoDB" id="4158987at2759"/>
<keyword evidence="3" id="KW-1185">Reference proteome</keyword>
<proteinExistence type="predicted"/>
<reference evidence="4" key="2">
    <citation type="submission" date="2020-04" db="EMBL/GenBank/DDBJ databases">
        <authorList>
            <consortium name="NCBI Genome Project"/>
        </authorList>
    </citation>
    <scope>NUCLEOTIDE SEQUENCE</scope>
    <source>
        <strain evidence="4">CBS 342.82</strain>
    </source>
</reference>
<keyword evidence="2" id="KW-0812">Transmembrane</keyword>
<reference evidence="4" key="3">
    <citation type="submission" date="2025-08" db="UniProtKB">
        <authorList>
            <consortium name="RefSeq"/>
        </authorList>
    </citation>
    <scope>IDENTIFICATION</scope>
    <source>
        <strain evidence="4">CBS 342.82</strain>
    </source>
</reference>
<feature type="compositionally biased region" description="Basic and acidic residues" evidence="1">
    <location>
        <begin position="203"/>
        <end position="230"/>
    </location>
</feature>
<name>A0A6J3MEX9_9PEZI</name>
<dbReference type="AlphaFoldDB" id="A0A6J3MEX9"/>
<evidence type="ECO:0000256" key="1">
    <source>
        <dbReference type="SAM" id="MobiDB-lite"/>
    </source>
</evidence>
<feature type="compositionally biased region" description="Polar residues" evidence="1">
    <location>
        <begin position="21"/>
        <end position="34"/>
    </location>
</feature>